<dbReference type="Gene3D" id="3.40.50.1380">
    <property type="entry name" value="Methylglyoxal synthase-like domain"/>
    <property type="match status" value="1"/>
</dbReference>
<keyword evidence="6 10" id="KW-0378">Hydrolase</keyword>
<dbReference type="GO" id="GO:0003937">
    <property type="term" value="F:IMP cyclohydrolase activity"/>
    <property type="evidence" value="ECO:0007669"/>
    <property type="project" value="UniProtKB-UniRule"/>
</dbReference>
<dbReference type="SMART" id="SM00798">
    <property type="entry name" value="AICARFT_IMPCHas"/>
    <property type="match status" value="1"/>
</dbReference>
<keyword evidence="4 10" id="KW-0808">Transferase</keyword>
<dbReference type="Pfam" id="PF02142">
    <property type="entry name" value="MGS"/>
    <property type="match status" value="1"/>
</dbReference>
<dbReference type="EMBL" id="MELK01000035">
    <property type="protein sequence ID" value="OFW57248.1"/>
    <property type="molecule type" value="Genomic_DNA"/>
</dbReference>
<dbReference type="InterPro" id="IPR024051">
    <property type="entry name" value="AICAR_Tfase_dup_dom_sf"/>
</dbReference>
<evidence type="ECO:0000256" key="4">
    <source>
        <dbReference type="ARBA" id="ARBA00022679"/>
    </source>
</evidence>
<dbReference type="EC" id="2.1.2.3" evidence="10"/>
<comment type="domain">
    <text evidence="10">The IMP cyclohydrolase activity resides in the N-terminal region.</text>
</comment>
<dbReference type="PIRSF" id="PIRSF000414">
    <property type="entry name" value="AICARFT_IMPCHas"/>
    <property type="match status" value="1"/>
</dbReference>
<dbReference type="InterPro" id="IPR016193">
    <property type="entry name" value="Cytidine_deaminase-like"/>
</dbReference>
<dbReference type="STRING" id="1797197.A2Y75_07400"/>
<dbReference type="InterPro" id="IPR002695">
    <property type="entry name" value="PurH-like"/>
</dbReference>
<evidence type="ECO:0000256" key="10">
    <source>
        <dbReference type="HAMAP-Rule" id="MF_00139"/>
    </source>
</evidence>
<organism evidence="12 13">
    <name type="scientific">Candidatus Solincola sediminis</name>
    <dbReference type="NCBI Taxonomy" id="1797199"/>
    <lineage>
        <taxon>Bacteria</taxon>
        <taxon>Bacillati</taxon>
        <taxon>Actinomycetota</taxon>
        <taxon>Candidatus Geothermincolia</taxon>
        <taxon>Candidatus Geothermincolales</taxon>
        <taxon>Candidatus Geothermincolaceae</taxon>
        <taxon>Candidatus Solincola</taxon>
    </lineage>
</organism>
<dbReference type="SUPFAM" id="SSF52335">
    <property type="entry name" value="Methylglyoxal synthase-like"/>
    <property type="match status" value="1"/>
</dbReference>
<keyword evidence="7 10" id="KW-0511">Multifunctional enzyme</keyword>
<sequence length="514" mass="56164">MAAIKRALLSVSSKVGIVGLARELQEMGVEIISTGGTEKRLKEEGVEVTPISEVTGFPEMLGGRVKTLHPHIHGGLLADRGNPGHMQEMEEMGIKPIDLVVVNLYPFEETVAKPETSLEEAVEQIDIGGVTLIRAAAKNFAGVAIVTNPKRYSSLLLEMRREGGGLSEGTRRTLAEEAFRHTSAYDTAIYAYLSKSPEEFPDTLNMVFKKKSDLRYGENPHQQGALYQEIGAKSSSLVFAEQLHGKELSFNNMLDLDAAWALSKEFGSPAVVMMKHNNPCGVAEAEDLAGAYRSAFECDPVSAFGSVMAFNRPIDEETAGLINSIFVEVVIAPGFSDSALDILTGKEDIRLLRLPVETESSSKLMDLKRVEGGLLVQDYDRGDEPWSKMSFIAEREPDEEQRQDLIFAWKVAQYVKSNAIVLVKGRATVGIGAGQMSRVDSAYIAVRKAGEKSKGSVCASDAFFPFADAVIVTADAGVEAYIQPGGSVRDEEIFEEIKKRNLVMVLTGKRHFRH</sequence>
<dbReference type="PROSITE" id="PS51855">
    <property type="entry name" value="MGS"/>
    <property type="match status" value="1"/>
</dbReference>
<dbReference type="GO" id="GO:0005829">
    <property type="term" value="C:cytosol"/>
    <property type="evidence" value="ECO:0007669"/>
    <property type="project" value="TreeGrafter"/>
</dbReference>
<evidence type="ECO:0000256" key="3">
    <source>
        <dbReference type="ARBA" id="ARBA00007667"/>
    </source>
</evidence>
<dbReference type="FunFam" id="3.40.140.20:FF:000002">
    <property type="entry name" value="Bifunctional purine biosynthesis protein PurH"/>
    <property type="match status" value="1"/>
</dbReference>
<dbReference type="InterPro" id="IPR036914">
    <property type="entry name" value="MGS-like_dom_sf"/>
</dbReference>
<dbReference type="SMART" id="SM00851">
    <property type="entry name" value="MGS"/>
    <property type="match status" value="1"/>
</dbReference>
<dbReference type="SUPFAM" id="SSF53927">
    <property type="entry name" value="Cytidine deaminase-like"/>
    <property type="match status" value="1"/>
</dbReference>
<dbReference type="HAMAP" id="MF_00139">
    <property type="entry name" value="PurH"/>
    <property type="match status" value="1"/>
</dbReference>
<dbReference type="FunFam" id="3.40.140.20:FF:000001">
    <property type="entry name" value="Bifunctional purine biosynthesis protein PurH"/>
    <property type="match status" value="1"/>
</dbReference>
<dbReference type="GO" id="GO:0004643">
    <property type="term" value="F:phosphoribosylaminoimidazolecarboxamide formyltransferase activity"/>
    <property type="evidence" value="ECO:0007669"/>
    <property type="project" value="UniProtKB-UniRule"/>
</dbReference>
<comment type="pathway">
    <text evidence="1 10">Purine metabolism; IMP biosynthesis via de novo pathway; IMP from 5-formamido-1-(5-phospho-D-ribosyl)imidazole-4-carboxamide: step 1/1.</text>
</comment>
<evidence type="ECO:0000256" key="6">
    <source>
        <dbReference type="ARBA" id="ARBA00022801"/>
    </source>
</evidence>
<comment type="caution">
    <text evidence="12">The sequence shown here is derived from an EMBL/GenBank/DDBJ whole genome shotgun (WGS) entry which is preliminary data.</text>
</comment>
<dbReference type="UniPathway" id="UPA00074">
    <property type="reaction ID" value="UER00133"/>
</dbReference>
<dbReference type="Gene3D" id="3.40.140.20">
    <property type="match status" value="2"/>
</dbReference>
<dbReference type="GO" id="GO:0006189">
    <property type="term" value="P:'de novo' IMP biosynthetic process"/>
    <property type="evidence" value="ECO:0007669"/>
    <property type="project" value="UniProtKB-UniRule"/>
</dbReference>
<evidence type="ECO:0000256" key="9">
    <source>
        <dbReference type="ARBA" id="ARBA00050687"/>
    </source>
</evidence>
<evidence type="ECO:0000313" key="13">
    <source>
        <dbReference type="Proteomes" id="UP000177876"/>
    </source>
</evidence>
<comment type="catalytic activity">
    <reaction evidence="9 10">
        <text>IMP + H2O = 5-formamido-1-(5-phospho-D-ribosyl)imidazole-4-carboxamide</text>
        <dbReference type="Rhea" id="RHEA:18445"/>
        <dbReference type="ChEBI" id="CHEBI:15377"/>
        <dbReference type="ChEBI" id="CHEBI:58053"/>
        <dbReference type="ChEBI" id="CHEBI:58467"/>
        <dbReference type="EC" id="3.5.4.10"/>
    </reaction>
</comment>
<dbReference type="PANTHER" id="PTHR11692">
    <property type="entry name" value="BIFUNCTIONAL PURINE BIOSYNTHESIS PROTEIN PURH"/>
    <property type="match status" value="1"/>
</dbReference>
<evidence type="ECO:0000256" key="2">
    <source>
        <dbReference type="ARBA" id="ARBA00004954"/>
    </source>
</evidence>
<evidence type="ECO:0000256" key="5">
    <source>
        <dbReference type="ARBA" id="ARBA00022755"/>
    </source>
</evidence>
<dbReference type="Pfam" id="PF01808">
    <property type="entry name" value="AICARFT_IMPCHas"/>
    <property type="match status" value="1"/>
</dbReference>
<dbReference type="CDD" id="cd01421">
    <property type="entry name" value="IMPCH"/>
    <property type="match status" value="1"/>
</dbReference>
<evidence type="ECO:0000313" key="12">
    <source>
        <dbReference type="EMBL" id="OFW57248.1"/>
    </source>
</evidence>
<keyword evidence="5 10" id="KW-0658">Purine biosynthesis</keyword>
<dbReference type="NCBIfam" id="TIGR00355">
    <property type="entry name" value="purH"/>
    <property type="match status" value="1"/>
</dbReference>
<gene>
    <name evidence="10" type="primary">purH</name>
    <name evidence="12" type="ORF">A2Y75_07400</name>
</gene>
<dbReference type="FunFam" id="3.40.50.1380:FF:000001">
    <property type="entry name" value="Bifunctional purine biosynthesis protein PurH"/>
    <property type="match status" value="1"/>
</dbReference>
<name>A0A1F2WK62_9ACTN</name>
<comment type="catalytic activity">
    <reaction evidence="8 10">
        <text>(6R)-10-formyltetrahydrofolate + 5-amino-1-(5-phospho-beta-D-ribosyl)imidazole-4-carboxamide = 5-formamido-1-(5-phospho-D-ribosyl)imidazole-4-carboxamide + (6S)-5,6,7,8-tetrahydrofolate</text>
        <dbReference type="Rhea" id="RHEA:22192"/>
        <dbReference type="ChEBI" id="CHEBI:57453"/>
        <dbReference type="ChEBI" id="CHEBI:58467"/>
        <dbReference type="ChEBI" id="CHEBI:58475"/>
        <dbReference type="ChEBI" id="CHEBI:195366"/>
        <dbReference type="EC" id="2.1.2.3"/>
    </reaction>
</comment>
<evidence type="ECO:0000256" key="1">
    <source>
        <dbReference type="ARBA" id="ARBA00004844"/>
    </source>
</evidence>
<dbReference type="Proteomes" id="UP000177876">
    <property type="component" value="Unassembled WGS sequence"/>
</dbReference>
<evidence type="ECO:0000259" key="11">
    <source>
        <dbReference type="PROSITE" id="PS51855"/>
    </source>
</evidence>
<dbReference type="PANTHER" id="PTHR11692:SF0">
    <property type="entry name" value="BIFUNCTIONAL PURINE BIOSYNTHESIS PROTEIN ATIC"/>
    <property type="match status" value="1"/>
</dbReference>
<dbReference type="AlphaFoldDB" id="A0A1F2WK62"/>
<comment type="similarity">
    <text evidence="3 10">Belongs to the PurH family.</text>
</comment>
<comment type="pathway">
    <text evidence="2 10">Purine metabolism; IMP biosynthesis via de novo pathway; 5-formamido-1-(5-phospho-D-ribosyl)imidazole-4-carboxamide from 5-amino-1-(5-phospho-D-ribosyl)imidazole-4-carboxamide (10-formyl THF route): step 1/1.</text>
</comment>
<evidence type="ECO:0000256" key="8">
    <source>
        <dbReference type="ARBA" id="ARBA00050488"/>
    </source>
</evidence>
<evidence type="ECO:0000256" key="7">
    <source>
        <dbReference type="ARBA" id="ARBA00023268"/>
    </source>
</evidence>
<reference evidence="12 13" key="1">
    <citation type="journal article" date="2016" name="Nat. Commun.">
        <title>Thousands of microbial genomes shed light on interconnected biogeochemical processes in an aquifer system.</title>
        <authorList>
            <person name="Anantharaman K."/>
            <person name="Brown C.T."/>
            <person name="Hug L.A."/>
            <person name="Sharon I."/>
            <person name="Castelle C.J."/>
            <person name="Probst A.J."/>
            <person name="Thomas B.C."/>
            <person name="Singh A."/>
            <person name="Wilkins M.J."/>
            <person name="Karaoz U."/>
            <person name="Brodie E.L."/>
            <person name="Williams K.H."/>
            <person name="Hubbard S.S."/>
            <person name="Banfield J.F."/>
        </authorList>
    </citation>
    <scope>NUCLEOTIDE SEQUENCE [LARGE SCALE GENOMIC DNA]</scope>
</reference>
<protein>
    <recommendedName>
        <fullName evidence="10">Bifunctional purine biosynthesis protein PurH</fullName>
    </recommendedName>
    <domain>
        <recommendedName>
            <fullName evidence="10">Phosphoribosylaminoimidazolecarboxamide formyltransferase</fullName>
            <ecNumber evidence="10">2.1.2.3</ecNumber>
        </recommendedName>
        <alternativeName>
            <fullName evidence="10">AICAR transformylase</fullName>
        </alternativeName>
    </domain>
    <domain>
        <recommendedName>
            <fullName evidence="10">IMP cyclohydrolase</fullName>
            <ecNumber evidence="10">3.5.4.10</ecNumber>
        </recommendedName>
        <alternativeName>
            <fullName evidence="10">ATIC</fullName>
        </alternativeName>
        <alternativeName>
            <fullName evidence="10">IMP synthase</fullName>
        </alternativeName>
        <alternativeName>
            <fullName evidence="10">Inosinicase</fullName>
        </alternativeName>
    </domain>
</protein>
<dbReference type="InterPro" id="IPR011607">
    <property type="entry name" value="MGS-like_dom"/>
</dbReference>
<dbReference type="EC" id="3.5.4.10" evidence="10"/>
<accession>A0A1F2WK62</accession>
<feature type="domain" description="MGS-like" evidence="11">
    <location>
        <begin position="1"/>
        <end position="147"/>
    </location>
</feature>
<proteinExistence type="inferred from homology"/>
<dbReference type="NCBIfam" id="NF002049">
    <property type="entry name" value="PRK00881.1"/>
    <property type="match status" value="1"/>
</dbReference>